<dbReference type="GO" id="GO:0005524">
    <property type="term" value="F:ATP binding"/>
    <property type="evidence" value="ECO:0007669"/>
    <property type="project" value="UniProtKB-KW"/>
</dbReference>
<dbReference type="NCBIfam" id="TIGR00150">
    <property type="entry name" value="T6A_YjeE"/>
    <property type="match status" value="1"/>
</dbReference>
<evidence type="ECO:0000256" key="12">
    <source>
        <dbReference type="SAM" id="MobiDB-lite"/>
    </source>
</evidence>
<keyword evidence="9" id="KW-0460">Magnesium</keyword>
<evidence type="ECO:0000256" key="4">
    <source>
        <dbReference type="ARBA" id="ARBA00022490"/>
    </source>
</evidence>
<keyword evidence="4" id="KW-0963">Cytoplasm</keyword>
<dbReference type="PANTHER" id="PTHR33540">
    <property type="entry name" value="TRNA THREONYLCARBAMOYLADENOSINE BIOSYNTHESIS PROTEIN TSAE"/>
    <property type="match status" value="1"/>
</dbReference>
<sequence length="191" mass="20045">MTDGAFVVEARLPTAAATERLGASLAGLLRRGDVVVLTGPLGAGKTTLTRGLGAALDVRGGVSSPTFVLARTHPPLGDGPALVHVDAYRLADALELDDLDLDLDVSVTVIEWGRDVVDVLTDSWLDIELERPRADDGDTPRPADGADPEDDDHDVPRGVRVTAIGDRWRSPDTLAELRAAVAGAGDVDARD</sequence>
<feature type="compositionally biased region" description="Basic and acidic residues" evidence="12">
    <location>
        <begin position="131"/>
        <end position="141"/>
    </location>
</feature>
<dbReference type="EMBL" id="WBJZ01000002">
    <property type="protein sequence ID" value="KAB1662330.1"/>
    <property type="molecule type" value="Genomic_DNA"/>
</dbReference>
<dbReference type="Pfam" id="PF02367">
    <property type="entry name" value="TsaE"/>
    <property type="match status" value="1"/>
</dbReference>
<feature type="region of interest" description="Disordered" evidence="12">
    <location>
        <begin position="131"/>
        <end position="159"/>
    </location>
</feature>
<evidence type="ECO:0000256" key="1">
    <source>
        <dbReference type="ARBA" id="ARBA00004496"/>
    </source>
</evidence>
<protein>
    <recommendedName>
        <fullName evidence="3">tRNA threonylcarbamoyladenosine biosynthesis protein TsaE</fullName>
    </recommendedName>
    <alternativeName>
        <fullName evidence="11">t(6)A37 threonylcarbamoyladenosine biosynthesis protein TsaE</fullName>
    </alternativeName>
</protein>
<dbReference type="GO" id="GO:0002949">
    <property type="term" value="P:tRNA threonylcarbamoyladenosine modification"/>
    <property type="evidence" value="ECO:0007669"/>
    <property type="project" value="InterPro"/>
</dbReference>
<comment type="similarity">
    <text evidence="2">Belongs to the TsaE family.</text>
</comment>
<name>A0A7J5C2C8_9MICO</name>
<comment type="function">
    <text evidence="10">Required for the formation of a threonylcarbamoyl group on adenosine at position 37 (t(6)A37) in tRNAs that read codons beginning with adenine. Is involved in the transfer of the threonylcarbamoyl moiety of threonylcarbamoyl-AMP (TC-AMP) to the N6 group of A37, together with TsaD and TsaB. TsaE seems to play an indirect role in the t(6)A biosynthesis pathway, possibly in regulating the core enzymatic function of TsaD.</text>
</comment>
<evidence type="ECO:0000256" key="9">
    <source>
        <dbReference type="ARBA" id="ARBA00022842"/>
    </source>
</evidence>
<comment type="subcellular location">
    <subcellularLocation>
        <location evidence="1">Cytoplasm</location>
    </subcellularLocation>
</comment>
<evidence type="ECO:0000256" key="7">
    <source>
        <dbReference type="ARBA" id="ARBA00022741"/>
    </source>
</evidence>
<evidence type="ECO:0000313" key="13">
    <source>
        <dbReference type="EMBL" id="KAB1662330.1"/>
    </source>
</evidence>
<dbReference type="AlphaFoldDB" id="A0A7J5C2C8"/>
<evidence type="ECO:0000256" key="10">
    <source>
        <dbReference type="ARBA" id="ARBA00024908"/>
    </source>
</evidence>
<evidence type="ECO:0000256" key="2">
    <source>
        <dbReference type="ARBA" id="ARBA00007599"/>
    </source>
</evidence>
<dbReference type="SUPFAM" id="SSF52540">
    <property type="entry name" value="P-loop containing nucleoside triphosphate hydrolases"/>
    <property type="match status" value="1"/>
</dbReference>
<gene>
    <name evidence="13" type="primary">tsaE</name>
    <name evidence="13" type="ORF">F8O01_02400</name>
</gene>
<evidence type="ECO:0000256" key="11">
    <source>
        <dbReference type="ARBA" id="ARBA00032441"/>
    </source>
</evidence>
<evidence type="ECO:0000256" key="8">
    <source>
        <dbReference type="ARBA" id="ARBA00022840"/>
    </source>
</evidence>
<organism evidence="13 14">
    <name type="scientific">Pseudoclavibacter chungangensis</name>
    <dbReference type="NCBI Taxonomy" id="587635"/>
    <lineage>
        <taxon>Bacteria</taxon>
        <taxon>Bacillati</taxon>
        <taxon>Actinomycetota</taxon>
        <taxon>Actinomycetes</taxon>
        <taxon>Micrococcales</taxon>
        <taxon>Microbacteriaceae</taxon>
        <taxon>Pseudoclavibacter</taxon>
    </lineage>
</organism>
<keyword evidence="8" id="KW-0067">ATP-binding</keyword>
<keyword evidence="14" id="KW-1185">Reference proteome</keyword>
<keyword evidence="13" id="KW-0808">Transferase</keyword>
<keyword evidence="6" id="KW-0479">Metal-binding</keyword>
<evidence type="ECO:0000256" key="5">
    <source>
        <dbReference type="ARBA" id="ARBA00022694"/>
    </source>
</evidence>
<dbReference type="GO" id="GO:0005737">
    <property type="term" value="C:cytoplasm"/>
    <property type="evidence" value="ECO:0007669"/>
    <property type="project" value="UniProtKB-SubCell"/>
</dbReference>
<evidence type="ECO:0000313" key="14">
    <source>
        <dbReference type="Proteomes" id="UP000467240"/>
    </source>
</evidence>
<dbReference type="Gene3D" id="3.40.50.300">
    <property type="entry name" value="P-loop containing nucleotide triphosphate hydrolases"/>
    <property type="match status" value="1"/>
</dbReference>
<dbReference type="GO" id="GO:0016740">
    <property type="term" value="F:transferase activity"/>
    <property type="evidence" value="ECO:0007669"/>
    <property type="project" value="UniProtKB-KW"/>
</dbReference>
<dbReference type="CDD" id="cd00267">
    <property type="entry name" value="ABC_ATPase"/>
    <property type="match status" value="1"/>
</dbReference>
<keyword evidence="5" id="KW-0819">tRNA processing</keyword>
<dbReference type="InterPro" id="IPR003442">
    <property type="entry name" value="T6A_TsaE"/>
</dbReference>
<dbReference type="Proteomes" id="UP000467240">
    <property type="component" value="Unassembled WGS sequence"/>
</dbReference>
<comment type="caution">
    <text evidence="13">The sequence shown here is derived from an EMBL/GenBank/DDBJ whole genome shotgun (WGS) entry which is preliminary data.</text>
</comment>
<dbReference type="PANTHER" id="PTHR33540:SF2">
    <property type="entry name" value="TRNA THREONYLCARBAMOYLADENOSINE BIOSYNTHESIS PROTEIN TSAE"/>
    <property type="match status" value="1"/>
</dbReference>
<dbReference type="OrthoDB" id="9800307at2"/>
<dbReference type="InterPro" id="IPR027417">
    <property type="entry name" value="P-loop_NTPase"/>
</dbReference>
<keyword evidence="7" id="KW-0547">Nucleotide-binding</keyword>
<dbReference type="GO" id="GO:0046872">
    <property type="term" value="F:metal ion binding"/>
    <property type="evidence" value="ECO:0007669"/>
    <property type="project" value="UniProtKB-KW"/>
</dbReference>
<evidence type="ECO:0000256" key="3">
    <source>
        <dbReference type="ARBA" id="ARBA00019010"/>
    </source>
</evidence>
<proteinExistence type="inferred from homology"/>
<dbReference type="RefSeq" id="WP_158039270.1">
    <property type="nucleotide sequence ID" value="NZ_JACCFV010000001.1"/>
</dbReference>
<evidence type="ECO:0000256" key="6">
    <source>
        <dbReference type="ARBA" id="ARBA00022723"/>
    </source>
</evidence>
<accession>A0A7J5C2C8</accession>
<reference evidence="13 14" key="1">
    <citation type="submission" date="2019-09" db="EMBL/GenBank/DDBJ databases">
        <title>Phylogeny of genus Pseudoclavibacter and closely related genus.</title>
        <authorList>
            <person name="Li Y."/>
        </authorList>
    </citation>
    <scope>NUCLEOTIDE SEQUENCE [LARGE SCALE GENOMIC DNA]</scope>
    <source>
        <strain evidence="13 14">DSM 23821</strain>
    </source>
</reference>